<proteinExistence type="inferred from homology"/>
<dbReference type="OrthoDB" id="343736at2"/>
<keyword evidence="20" id="KW-1185">Reference proteome</keyword>
<dbReference type="InterPro" id="IPR032632">
    <property type="entry name" value="Peptidase_M16_M"/>
</dbReference>
<evidence type="ECO:0000259" key="18">
    <source>
        <dbReference type="Pfam" id="PF22456"/>
    </source>
</evidence>
<dbReference type="InterPro" id="IPR011249">
    <property type="entry name" value="Metalloenz_LuxS/M16"/>
</dbReference>
<keyword evidence="9" id="KW-0862">Zinc</keyword>
<dbReference type="EC" id="3.4.24.55" evidence="4"/>
<evidence type="ECO:0000313" key="20">
    <source>
        <dbReference type="Proteomes" id="UP000061457"/>
    </source>
</evidence>
<dbReference type="InterPro" id="IPR054734">
    <property type="entry name" value="PqqF-like_C_4"/>
</dbReference>
<dbReference type="SUPFAM" id="SSF63411">
    <property type="entry name" value="LuxS/MPP-like metallohydrolase"/>
    <property type="match status" value="4"/>
</dbReference>
<evidence type="ECO:0000256" key="4">
    <source>
        <dbReference type="ARBA" id="ARBA00012449"/>
    </source>
</evidence>
<dbReference type="FunFam" id="3.30.830.10:FF:000012">
    <property type="entry name" value="Protease 3"/>
    <property type="match status" value="1"/>
</dbReference>
<sequence>MCPLFDYEYGHTDMMLRNKLALITLALMSYYAAAQSTHDRAYTTLATPTQLSQAGFVKSQHDDRSYSEMRLDNGLRVAVVSDPSVAESALSLSVGVGQFHDPENYQGLAHFLEHMIFQGSRSFPTPYTLKDFIAKHNGHYNAMTEAQLTTYFFTISSAQFDTALTMLSDAIAAPLFKKENIDKELTAIEQEWQRLRQQDMFVVNRTLANTVNPEHPIKQLGVGNKETLQNKTGHGQLSLYKAMQDFYQKYYSSNIMTLTLVGDQSVDELKKLAKKHFAQLPNREVADPRITLPVFTQDTLNKEIKLKTKVAADLLMLQFPLQNNFATWQYKPNAYLNMLLSSHEPGSLAAKLIEQELVHMVLPMLSPNAYGSEGTALIQFQLTEKGKKNKDKIITAFFDYVALLKQEGINEGYSAELKQQLQGLFNDYQKPSALHLARQFSRMMHSVPAKDILHFDTYFSGFNAKAIEQVLNNLTLDKARIWHVSGNEKVDTPLSYADGGYQVAPLSKKDKTIYAAGSGLKFNLHEPELDAAQHDAQIITQSDKPKQLLDGKGVRAWLKTSKHFTQKQGVIAISLESPRLNQDLKSHTLTNLLSLMMLKDLQRLGVRAQQRHQTNLMLLQTSNGNLAINIAGKTAKHGYYAQKLFQAMADMEFKESRFNSAKKLYSKNLSNLDKLPLIQQSELYFGQLVKTEAMHWSPQEIIAQLETVTLSDVKAMHKQLLTATYIDLFAFGQYGEDEIKTITHSVRSVLGDTSQVNKPVYLDEYKPVTGSALNKKVTTPFDNTYLRESYIYPQESLPVLSALKVINQLFNNAIFKTLRTEKQMAYAVGSRAFRVHEFPAFSIFMESADASLNEIKTEFDNFIVGFYSGLEQVSEQDITTVKQGLIKELKKKPENIFVESQPYFSDWQKGNYQFDSRARYEQALEKLNKQQVLDVYKQVLLEYQAETVLLQLKGDDSKGGYFEFSK</sequence>
<comment type="function">
    <text evidence="2">Endopeptidase that degrades small peptides of less than 7 kDa, such as glucagon and insulin.</text>
</comment>
<evidence type="ECO:0000256" key="13">
    <source>
        <dbReference type="ARBA" id="ARBA00033450"/>
    </source>
</evidence>
<evidence type="ECO:0000256" key="7">
    <source>
        <dbReference type="ARBA" id="ARBA00022723"/>
    </source>
</evidence>
<reference evidence="19 20" key="1">
    <citation type="submission" date="2015-11" db="EMBL/GenBank/DDBJ databases">
        <authorList>
            <person name="Zhang Y."/>
            <person name="Guo Z."/>
        </authorList>
    </citation>
    <scope>NUCLEOTIDE SEQUENCE [LARGE SCALE GENOMIC DNA]</scope>
    <source>
        <strain evidence="19 20">KCTC 12086</strain>
    </source>
</reference>
<evidence type="ECO:0000256" key="1">
    <source>
        <dbReference type="ARBA" id="ARBA00001947"/>
    </source>
</evidence>
<evidence type="ECO:0000256" key="9">
    <source>
        <dbReference type="ARBA" id="ARBA00022833"/>
    </source>
</evidence>
<dbReference type="Proteomes" id="UP000061457">
    <property type="component" value="Chromosome I"/>
</dbReference>
<dbReference type="GO" id="GO:0004222">
    <property type="term" value="F:metalloendopeptidase activity"/>
    <property type="evidence" value="ECO:0007669"/>
    <property type="project" value="UniProtKB-EC"/>
</dbReference>
<organism evidence="19 20">
    <name type="scientific">Pseudoalteromonas phenolica</name>
    <dbReference type="NCBI Taxonomy" id="161398"/>
    <lineage>
        <taxon>Bacteria</taxon>
        <taxon>Pseudomonadati</taxon>
        <taxon>Pseudomonadota</taxon>
        <taxon>Gammaproteobacteria</taxon>
        <taxon>Alteromonadales</taxon>
        <taxon>Pseudoalteromonadaceae</taxon>
        <taxon>Pseudoalteromonas</taxon>
    </lineage>
</organism>
<feature type="domain" description="Peptidase M16 N-terminal" evidence="15">
    <location>
        <begin position="76"/>
        <end position="212"/>
    </location>
</feature>
<feature type="domain" description="Coenzyme PQQ synthesis protein F-like C-terminal lobe" evidence="18">
    <location>
        <begin position="806"/>
        <end position="901"/>
    </location>
</feature>
<evidence type="ECO:0000259" key="16">
    <source>
        <dbReference type="Pfam" id="PF05193"/>
    </source>
</evidence>
<evidence type="ECO:0000256" key="6">
    <source>
        <dbReference type="ARBA" id="ARBA00022670"/>
    </source>
</evidence>
<dbReference type="AlphaFoldDB" id="A0A0S2K692"/>
<dbReference type="Pfam" id="PF05193">
    <property type="entry name" value="Peptidase_M16_C"/>
    <property type="match status" value="1"/>
</dbReference>
<name>A0A0S2K692_9GAMM</name>
<keyword evidence="6" id="KW-0645">Protease</keyword>
<dbReference type="PANTHER" id="PTHR43690:SF18">
    <property type="entry name" value="INSULIN-DEGRADING ENZYME-RELATED"/>
    <property type="match status" value="1"/>
</dbReference>
<comment type="cofactor">
    <cofactor evidence="1">
        <name>Zn(2+)</name>
        <dbReference type="ChEBI" id="CHEBI:29105"/>
    </cofactor>
</comment>
<keyword evidence="10" id="KW-0482">Metalloprotease</keyword>
<dbReference type="InterPro" id="IPR001431">
    <property type="entry name" value="Pept_M16_Zn_BS"/>
</dbReference>
<evidence type="ECO:0000256" key="11">
    <source>
        <dbReference type="ARBA" id="ARBA00029597"/>
    </source>
</evidence>
<comment type="similarity">
    <text evidence="3 14">Belongs to the peptidase M16 family.</text>
</comment>
<dbReference type="GO" id="GO:0005737">
    <property type="term" value="C:cytoplasm"/>
    <property type="evidence" value="ECO:0007669"/>
    <property type="project" value="UniProtKB-ARBA"/>
</dbReference>
<dbReference type="GO" id="GO:0046872">
    <property type="term" value="F:metal ion binding"/>
    <property type="evidence" value="ECO:0007669"/>
    <property type="project" value="UniProtKB-KW"/>
</dbReference>
<dbReference type="PATRIC" id="fig|161398.10.peg.3430"/>
<evidence type="ECO:0000256" key="10">
    <source>
        <dbReference type="ARBA" id="ARBA00023049"/>
    </source>
</evidence>
<evidence type="ECO:0000256" key="3">
    <source>
        <dbReference type="ARBA" id="ARBA00007261"/>
    </source>
</evidence>
<evidence type="ECO:0000259" key="17">
    <source>
        <dbReference type="Pfam" id="PF16187"/>
    </source>
</evidence>
<dbReference type="PANTHER" id="PTHR43690">
    <property type="entry name" value="NARDILYSIN"/>
    <property type="match status" value="1"/>
</dbReference>
<feature type="domain" description="Peptidase M16 middle/third" evidence="17">
    <location>
        <begin position="429"/>
        <end position="702"/>
    </location>
</feature>
<dbReference type="KEGG" id="pphe:PP2015_3366"/>
<keyword evidence="8" id="KW-0378">Hydrolase</keyword>
<keyword evidence="7" id="KW-0479">Metal-binding</keyword>
<dbReference type="Pfam" id="PF16187">
    <property type="entry name" value="Peptidase_M16_M"/>
    <property type="match status" value="1"/>
</dbReference>
<dbReference type="InterPro" id="IPR050626">
    <property type="entry name" value="Peptidase_M16"/>
</dbReference>
<gene>
    <name evidence="19" type="ORF">PP2015_3366</name>
</gene>
<dbReference type="PROSITE" id="PS00143">
    <property type="entry name" value="INSULINASE"/>
    <property type="match status" value="1"/>
</dbReference>
<dbReference type="Gene3D" id="3.30.830.10">
    <property type="entry name" value="Metalloenzyme, LuxS/M16 peptidase-like"/>
    <property type="match status" value="4"/>
</dbReference>
<dbReference type="Pfam" id="PF00675">
    <property type="entry name" value="Peptidase_M16"/>
    <property type="match status" value="1"/>
</dbReference>
<feature type="domain" description="Peptidase M16 C-terminal" evidence="16">
    <location>
        <begin position="240"/>
        <end position="421"/>
    </location>
</feature>
<dbReference type="EMBL" id="CP013187">
    <property type="protein sequence ID" value="ALO43841.1"/>
    <property type="molecule type" value="Genomic_DNA"/>
</dbReference>
<evidence type="ECO:0000256" key="2">
    <source>
        <dbReference type="ARBA" id="ARBA00002184"/>
    </source>
</evidence>
<evidence type="ECO:0000256" key="12">
    <source>
        <dbReference type="ARBA" id="ARBA00031184"/>
    </source>
</evidence>
<dbReference type="GO" id="GO:0006508">
    <property type="term" value="P:proteolysis"/>
    <property type="evidence" value="ECO:0007669"/>
    <property type="project" value="UniProtKB-KW"/>
</dbReference>
<dbReference type="Pfam" id="PF22456">
    <property type="entry name" value="PqqF-like_C_4"/>
    <property type="match status" value="1"/>
</dbReference>
<protein>
    <recommendedName>
        <fullName evidence="5">Protease 3</fullName>
        <ecNumber evidence="4">3.4.24.55</ecNumber>
    </recommendedName>
    <alternativeName>
        <fullName evidence="13">Pitrilysin</fullName>
    </alternativeName>
    <alternativeName>
        <fullName evidence="12">Protease III</fullName>
    </alternativeName>
    <alternativeName>
        <fullName evidence="11">Protease pi</fullName>
    </alternativeName>
</protein>
<evidence type="ECO:0000256" key="14">
    <source>
        <dbReference type="RuleBase" id="RU004447"/>
    </source>
</evidence>
<accession>A0A0S2K692</accession>
<dbReference type="InterPro" id="IPR011765">
    <property type="entry name" value="Pept_M16_N"/>
</dbReference>
<evidence type="ECO:0000313" key="19">
    <source>
        <dbReference type="EMBL" id="ALO43841.1"/>
    </source>
</evidence>
<evidence type="ECO:0000259" key="15">
    <source>
        <dbReference type="Pfam" id="PF00675"/>
    </source>
</evidence>
<evidence type="ECO:0000256" key="8">
    <source>
        <dbReference type="ARBA" id="ARBA00022801"/>
    </source>
</evidence>
<dbReference type="InterPro" id="IPR007863">
    <property type="entry name" value="Peptidase_M16_C"/>
</dbReference>
<evidence type="ECO:0000256" key="5">
    <source>
        <dbReference type="ARBA" id="ARBA00017565"/>
    </source>
</evidence>